<protein>
    <submittedName>
        <fullName evidence="2">Adhesin</fullName>
    </submittedName>
</protein>
<name>A0A2D3L6C9_PREIN</name>
<dbReference type="EMBL" id="CP024723">
    <property type="protein sequence ID" value="ATV26138.1"/>
    <property type="molecule type" value="Genomic_DNA"/>
</dbReference>
<organism evidence="2 3">
    <name type="scientific">Prevotella intermedia</name>
    <dbReference type="NCBI Taxonomy" id="28131"/>
    <lineage>
        <taxon>Bacteria</taxon>
        <taxon>Pseudomonadati</taxon>
        <taxon>Bacteroidota</taxon>
        <taxon>Bacteroidia</taxon>
        <taxon>Bacteroidales</taxon>
        <taxon>Prevotellaceae</taxon>
        <taxon>Prevotella</taxon>
    </lineage>
</organism>
<sequence>MKQTKRLFLLLQALPVLLLLAMPTQSMAQGQDENHKWNGNPISSVADNLNEDLGTVYLYNIGTGKFLNTGSYWGTVAVGFKVGMTIHILKNGNHYKMRGPLATTEGNLIAFGRRMDTPGYDKSMNYNNVYVDRGVDYDNTKTPNPYCNVPHHINGIIDWDFIEVTPGSKTYYISFNNDEEGIYKGTRYLQMRQNGKNKTNKLDFPASEFVGNSNLFCQWKIITKKDLKDAFKATYASDEAPADATFLVYDQNFERGNTSVEKWVANGVTWKYEKPAAYQFKPNSKEYTYYVGNGAVSSNYYMAEYAGYTTANVRNVGNDAHANGKVSQAVTTIKKGWYKVSCNGFYNADRGSNMISRIFARVQGTNKGISNVSAPLNKFNHEFTYTKEDLLRLYDEDNLPAGKNPRVSPYANAGIQFENGKYNNTILVYVPKDNTVLNIGIEITGSTKYCDWTSWDNFQLQYCGDNDMVLDEGQTSLEYLKKQGISKDNAYTLILKRTMKPGLWSSITLPVALTAGQFKTAFGDDAKLARLKGQDESIPTRIDFESVNLTDDDKTVICPSRLYIMQSTRAANVSTGSYEKILKDNTKLIVEAPYFTINNVVLREIPNEIFKETPKSTTTEAGNIQFCGTQINQTSTIVPAQSYVLGANNGKWYYTKTALPIKGFRCWIATNANGTSPAKPLTFAVDGKVEGDVTAIQGLEQDTRMLRTDGAVYNLHGQKVASDAANLNSLPAGIYIVNNKKILVK</sequence>
<feature type="chain" id="PRO_5013602045" evidence="1">
    <location>
        <begin position="29"/>
        <end position="745"/>
    </location>
</feature>
<accession>A0A2D3L6C9</accession>
<reference evidence="2 3" key="1">
    <citation type="submission" date="2017-11" db="EMBL/GenBank/DDBJ databases">
        <title>Genome sequencing of Prevotella intermedia KCOM 2837.</title>
        <authorList>
            <person name="Kook J.-K."/>
            <person name="Park S.-N."/>
            <person name="Lim Y.K."/>
        </authorList>
    </citation>
    <scope>NUCLEOTIDE SEQUENCE [LARGE SCALE GENOMIC DNA]</scope>
    <source>
        <strain evidence="2 3">KCOM 2837</strain>
    </source>
</reference>
<dbReference type="AlphaFoldDB" id="A0A2D3L6C9"/>
<gene>
    <name evidence="2" type="ORF">CTM62_05075</name>
</gene>
<evidence type="ECO:0000256" key="1">
    <source>
        <dbReference type="SAM" id="SignalP"/>
    </source>
</evidence>
<proteinExistence type="predicted"/>
<feature type="signal peptide" evidence="1">
    <location>
        <begin position="1"/>
        <end position="28"/>
    </location>
</feature>
<evidence type="ECO:0000313" key="2">
    <source>
        <dbReference type="EMBL" id="ATV26138.1"/>
    </source>
</evidence>
<dbReference type="Proteomes" id="UP000229630">
    <property type="component" value="Chromosome 1"/>
</dbReference>
<keyword evidence="1" id="KW-0732">Signal</keyword>
<dbReference type="RefSeq" id="WP_100019161.1">
    <property type="nucleotide sequence ID" value="NZ_CP024723.1"/>
</dbReference>
<evidence type="ECO:0000313" key="3">
    <source>
        <dbReference type="Proteomes" id="UP000229630"/>
    </source>
</evidence>